<reference evidence="3" key="1">
    <citation type="submission" date="2013-06" db="EMBL/GenBank/DDBJ databases">
        <authorList>
            <person name="Zhao Q."/>
        </authorList>
    </citation>
    <scope>NUCLEOTIDE SEQUENCE</scope>
    <source>
        <strain evidence="3">cv. W1943</strain>
    </source>
</reference>
<feature type="region of interest" description="Disordered" evidence="1">
    <location>
        <begin position="126"/>
        <end position="169"/>
    </location>
</feature>
<keyword evidence="3" id="KW-1185">Reference proteome</keyword>
<protein>
    <submittedName>
        <fullName evidence="2">Uncharacterized protein</fullName>
    </submittedName>
</protein>
<feature type="compositionally biased region" description="Low complexity" evidence="1">
    <location>
        <begin position="52"/>
        <end position="70"/>
    </location>
</feature>
<feature type="region of interest" description="Disordered" evidence="1">
    <location>
        <begin position="243"/>
        <end position="264"/>
    </location>
</feature>
<evidence type="ECO:0000256" key="1">
    <source>
        <dbReference type="SAM" id="MobiDB-lite"/>
    </source>
</evidence>
<dbReference type="AlphaFoldDB" id="A0A0E0RAI0"/>
<reference evidence="2" key="2">
    <citation type="submission" date="2015-06" db="UniProtKB">
        <authorList>
            <consortium name="EnsemblPlants"/>
        </authorList>
    </citation>
    <scope>IDENTIFICATION</scope>
</reference>
<feature type="compositionally biased region" description="Basic residues" evidence="1">
    <location>
        <begin position="149"/>
        <end position="161"/>
    </location>
</feature>
<feature type="compositionally biased region" description="Polar residues" evidence="1">
    <location>
        <begin position="129"/>
        <end position="139"/>
    </location>
</feature>
<name>A0A0E0RAI0_ORYRU</name>
<dbReference type="Proteomes" id="UP000008022">
    <property type="component" value="Unassembled WGS sequence"/>
</dbReference>
<proteinExistence type="predicted"/>
<feature type="compositionally biased region" description="Gly residues" evidence="1">
    <location>
        <begin position="249"/>
        <end position="258"/>
    </location>
</feature>
<accession>A0A0E0RAI0</accession>
<dbReference type="HOGENOM" id="CLU_748825_0_0_1"/>
<dbReference type="EnsemblPlants" id="ORUFI11G20150.1">
    <property type="protein sequence ID" value="ORUFI11G20150.1"/>
    <property type="gene ID" value="ORUFI11G20150"/>
</dbReference>
<evidence type="ECO:0000313" key="3">
    <source>
        <dbReference type="Proteomes" id="UP000008022"/>
    </source>
</evidence>
<evidence type="ECO:0000313" key="2">
    <source>
        <dbReference type="EnsemblPlants" id="ORUFI11G20150.1"/>
    </source>
</evidence>
<feature type="region of interest" description="Disordered" evidence="1">
    <location>
        <begin position="41"/>
        <end position="93"/>
    </location>
</feature>
<feature type="compositionally biased region" description="Basic and acidic residues" evidence="1">
    <location>
        <begin position="77"/>
        <end position="93"/>
    </location>
</feature>
<sequence>MPAWEMPLPSTAPWRCLRWISTFASRPALRLSYHRTTLMASSIPSPSPPSPSALASVLATSRSSMTTTTGRGKHGRHGEERRLGQRHAVRDAPHDQEHVAIVEQGKPAWGMRVPPELKAVLMDDDYHQAASSPGTSPPTHRTEEAVVGVRRRRRRRRRRRSPGLAAEAEQRALASGRDAAVLEFYSPRLRQCASLQGLVRELEDGAGGWTGFAIADAEDDRWLPECWGRGIAAHWVSAAGSVKPEPLEMGGGRQGGGEAQQRPSLAERMGGTQIKVVMEGKGCNGWVLIDSMVNTWWRTCVSNNPSLQFLDIVDRAKTTIDASKQRGETTRIDQMHGSIRLKTTSVFLESYRWHFNQKVQTVCAWWIMHT</sequence>
<dbReference type="Gramene" id="ORUFI11G20150.1">
    <property type="protein sequence ID" value="ORUFI11G20150.1"/>
    <property type="gene ID" value="ORUFI11G20150"/>
</dbReference>
<organism evidence="2 3">
    <name type="scientific">Oryza rufipogon</name>
    <name type="common">Brownbeard rice</name>
    <name type="synonym">Asian wild rice</name>
    <dbReference type="NCBI Taxonomy" id="4529"/>
    <lineage>
        <taxon>Eukaryota</taxon>
        <taxon>Viridiplantae</taxon>
        <taxon>Streptophyta</taxon>
        <taxon>Embryophyta</taxon>
        <taxon>Tracheophyta</taxon>
        <taxon>Spermatophyta</taxon>
        <taxon>Magnoliopsida</taxon>
        <taxon>Liliopsida</taxon>
        <taxon>Poales</taxon>
        <taxon>Poaceae</taxon>
        <taxon>BOP clade</taxon>
        <taxon>Oryzoideae</taxon>
        <taxon>Oryzeae</taxon>
        <taxon>Oryzinae</taxon>
        <taxon>Oryza</taxon>
    </lineage>
</organism>